<reference evidence="16" key="1">
    <citation type="journal article" date="2023" name="Mol. Biol. Evol.">
        <title>Third-Generation Sequencing Reveals the Adaptive Role of the Epigenome in Three Deep-Sea Polychaetes.</title>
        <authorList>
            <person name="Perez M."/>
            <person name="Aroh O."/>
            <person name="Sun Y."/>
            <person name="Lan Y."/>
            <person name="Juniper S.K."/>
            <person name="Young C.R."/>
            <person name="Angers B."/>
            <person name="Qian P.Y."/>
        </authorList>
    </citation>
    <scope>NUCLEOTIDE SEQUENCE</scope>
    <source>
        <strain evidence="16">R07B-5</strain>
    </source>
</reference>
<evidence type="ECO:0000256" key="11">
    <source>
        <dbReference type="ARBA" id="ARBA00022998"/>
    </source>
</evidence>
<evidence type="ECO:0000256" key="6">
    <source>
        <dbReference type="ARBA" id="ARBA00022723"/>
    </source>
</evidence>
<evidence type="ECO:0000259" key="15">
    <source>
        <dbReference type="PROSITE" id="PS50125"/>
    </source>
</evidence>
<evidence type="ECO:0000256" key="2">
    <source>
        <dbReference type="ARBA" id="ARBA00001946"/>
    </source>
</evidence>
<dbReference type="EMBL" id="JAODUO010001253">
    <property type="protein sequence ID" value="KAK2167885.1"/>
    <property type="molecule type" value="Genomic_DNA"/>
</dbReference>
<comment type="similarity">
    <text evidence="14">Belongs to the adenylyl cyclase class-4/guanylyl cyclase family.</text>
</comment>
<keyword evidence="6" id="KW-0479">Metal-binding</keyword>
<keyword evidence="7" id="KW-0547">Nucleotide-binding</keyword>
<feature type="domain" description="Guanylate cyclase" evidence="15">
    <location>
        <begin position="1"/>
        <end position="142"/>
    </location>
</feature>
<evidence type="ECO:0000313" key="17">
    <source>
        <dbReference type="Proteomes" id="UP001209878"/>
    </source>
</evidence>
<dbReference type="GO" id="GO:0007189">
    <property type="term" value="P:adenylate cyclase-activating G protein-coupled receptor signaling pathway"/>
    <property type="evidence" value="ECO:0007669"/>
    <property type="project" value="TreeGrafter"/>
</dbReference>
<dbReference type="GO" id="GO:0005524">
    <property type="term" value="F:ATP binding"/>
    <property type="evidence" value="ECO:0007669"/>
    <property type="project" value="UniProtKB-KW"/>
</dbReference>
<dbReference type="EC" id="4.6.1.1" evidence="4"/>
<dbReference type="InterPro" id="IPR018297">
    <property type="entry name" value="A/G_cyclase_CS"/>
</dbReference>
<keyword evidence="12" id="KW-0472">Membrane</keyword>
<organism evidence="16 17">
    <name type="scientific">Ridgeia piscesae</name>
    <name type="common">Tubeworm</name>
    <dbReference type="NCBI Taxonomy" id="27915"/>
    <lineage>
        <taxon>Eukaryota</taxon>
        <taxon>Metazoa</taxon>
        <taxon>Spiralia</taxon>
        <taxon>Lophotrochozoa</taxon>
        <taxon>Annelida</taxon>
        <taxon>Polychaeta</taxon>
        <taxon>Sedentaria</taxon>
        <taxon>Canalipalpata</taxon>
        <taxon>Sabellida</taxon>
        <taxon>Siboglinidae</taxon>
        <taxon>Ridgeia</taxon>
    </lineage>
</organism>
<dbReference type="SMART" id="SM00044">
    <property type="entry name" value="CYCc"/>
    <property type="match status" value="1"/>
</dbReference>
<comment type="cofactor">
    <cofactor evidence="2">
        <name>Mg(2+)</name>
        <dbReference type="ChEBI" id="CHEBI:18420"/>
    </cofactor>
</comment>
<keyword evidence="13 14" id="KW-0456">Lyase</keyword>
<dbReference type="SUPFAM" id="SSF55073">
    <property type="entry name" value="Nucleotide cyclase"/>
    <property type="match status" value="1"/>
</dbReference>
<dbReference type="PROSITE" id="PS50125">
    <property type="entry name" value="GUANYLATE_CYCLASE_2"/>
    <property type="match status" value="1"/>
</dbReference>
<dbReference type="GO" id="GO:0004016">
    <property type="term" value="F:adenylate cyclase activity"/>
    <property type="evidence" value="ECO:0007669"/>
    <property type="project" value="UniProtKB-EC"/>
</dbReference>
<proteinExistence type="inferred from homology"/>
<evidence type="ECO:0000256" key="10">
    <source>
        <dbReference type="ARBA" id="ARBA00022989"/>
    </source>
</evidence>
<name>A0AAD9KB84_RIDPI</name>
<comment type="catalytic activity">
    <reaction evidence="1">
        <text>ATP = 3',5'-cyclic AMP + diphosphate</text>
        <dbReference type="Rhea" id="RHEA:15389"/>
        <dbReference type="ChEBI" id="CHEBI:30616"/>
        <dbReference type="ChEBI" id="CHEBI:33019"/>
        <dbReference type="ChEBI" id="CHEBI:58165"/>
        <dbReference type="EC" id="4.6.1.1"/>
    </reaction>
</comment>
<evidence type="ECO:0000256" key="12">
    <source>
        <dbReference type="ARBA" id="ARBA00023136"/>
    </source>
</evidence>
<evidence type="ECO:0000256" key="1">
    <source>
        <dbReference type="ARBA" id="ARBA00001593"/>
    </source>
</evidence>
<keyword evidence="8" id="KW-0067">ATP-binding</keyword>
<dbReference type="InterPro" id="IPR001054">
    <property type="entry name" value="A/G_cyclase"/>
</dbReference>
<evidence type="ECO:0000256" key="13">
    <source>
        <dbReference type="ARBA" id="ARBA00023239"/>
    </source>
</evidence>
<dbReference type="Pfam" id="PF00211">
    <property type="entry name" value="Guanylate_cyc"/>
    <property type="match status" value="1"/>
</dbReference>
<keyword evidence="10" id="KW-1133">Transmembrane helix</keyword>
<keyword evidence="17" id="KW-1185">Reference proteome</keyword>
<evidence type="ECO:0000256" key="4">
    <source>
        <dbReference type="ARBA" id="ARBA00012201"/>
    </source>
</evidence>
<dbReference type="FunFam" id="3.30.70.1230:FF:000008">
    <property type="entry name" value="Adenylate cyclase type 9"/>
    <property type="match status" value="1"/>
</dbReference>
<dbReference type="Proteomes" id="UP001209878">
    <property type="component" value="Unassembled WGS sequence"/>
</dbReference>
<sequence length="160" mass="17796">MFAACPNFNDFYTENPINNNGLECIRVLNEIISDYDDLLQEPRFSRITKIKSIGSTYMTASGMTSDSAVEASLTERWQHLNELVAFAIALKGELAKINSQSFNNFMLRIGINHGSIIAGVIGARKPHYDIWGNTVNVASRMESTGQLNKIQVIVAEQVCH</sequence>
<dbReference type="CDD" id="cd07302">
    <property type="entry name" value="CHD"/>
    <property type="match status" value="1"/>
</dbReference>
<accession>A0AAD9KB84</accession>
<evidence type="ECO:0000313" key="16">
    <source>
        <dbReference type="EMBL" id="KAK2167885.1"/>
    </source>
</evidence>
<dbReference type="GO" id="GO:0006171">
    <property type="term" value="P:cAMP biosynthetic process"/>
    <property type="evidence" value="ECO:0007669"/>
    <property type="project" value="UniProtKB-KW"/>
</dbReference>
<dbReference type="PANTHER" id="PTHR45627:SF30">
    <property type="entry name" value="ADENYLATE CYCLASE TYPE 3"/>
    <property type="match status" value="1"/>
</dbReference>
<dbReference type="Gene3D" id="3.30.70.1230">
    <property type="entry name" value="Nucleotide cyclase"/>
    <property type="match status" value="1"/>
</dbReference>
<keyword evidence="11" id="KW-0115">cAMP biosynthesis</keyword>
<gene>
    <name evidence="16" type="ORF">NP493_1253g00003</name>
</gene>
<dbReference type="GO" id="GO:0005886">
    <property type="term" value="C:plasma membrane"/>
    <property type="evidence" value="ECO:0007669"/>
    <property type="project" value="TreeGrafter"/>
</dbReference>
<evidence type="ECO:0000256" key="8">
    <source>
        <dbReference type="ARBA" id="ARBA00022840"/>
    </source>
</evidence>
<dbReference type="GO" id="GO:0046872">
    <property type="term" value="F:metal ion binding"/>
    <property type="evidence" value="ECO:0007669"/>
    <property type="project" value="UniProtKB-KW"/>
</dbReference>
<evidence type="ECO:0000256" key="9">
    <source>
        <dbReference type="ARBA" id="ARBA00022842"/>
    </source>
</evidence>
<evidence type="ECO:0000256" key="14">
    <source>
        <dbReference type="RuleBase" id="RU000405"/>
    </source>
</evidence>
<keyword evidence="5" id="KW-0812">Transmembrane</keyword>
<dbReference type="GO" id="GO:0035556">
    <property type="term" value="P:intracellular signal transduction"/>
    <property type="evidence" value="ECO:0007669"/>
    <property type="project" value="InterPro"/>
</dbReference>
<dbReference type="PANTHER" id="PTHR45627">
    <property type="entry name" value="ADENYLATE CYCLASE TYPE 1"/>
    <property type="match status" value="1"/>
</dbReference>
<dbReference type="InterPro" id="IPR029787">
    <property type="entry name" value="Nucleotide_cyclase"/>
</dbReference>
<evidence type="ECO:0000256" key="5">
    <source>
        <dbReference type="ARBA" id="ARBA00022692"/>
    </source>
</evidence>
<dbReference type="AlphaFoldDB" id="A0AAD9KB84"/>
<comment type="subcellular location">
    <subcellularLocation>
        <location evidence="3">Membrane</location>
        <topology evidence="3">Multi-pass membrane protein</topology>
    </subcellularLocation>
</comment>
<comment type="caution">
    <text evidence="16">The sequence shown here is derived from an EMBL/GenBank/DDBJ whole genome shotgun (WGS) entry which is preliminary data.</text>
</comment>
<keyword evidence="9" id="KW-0460">Magnesium</keyword>
<evidence type="ECO:0000256" key="7">
    <source>
        <dbReference type="ARBA" id="ARBA00022741"/>
    </source>
</evidence>
<evidence type="ECO:0000256" key="3">
    <source>
        <dbReference type="ARBA" id="ARBA00004141"/>
    </source>
</evidence>
<protein>
    <recommendedName>
        <fullName evidence="4">adenylate cyclase</fullName>
        <ecNumber evidence="4">4.6.1.1</ecNumber>
    </recommendedName>
</protein>
<dbReference type="PROSITE" id="PS00452">
    <property type="entry name" value="GUANYLATE_CYCLASE_1"/>
    <property type="match status" value="1"/>
</dbReference>